<dbReference type="SMART" id="SM00240">
    <property type="entry name" value="FHA"/>
    <property type="match status" value="1"/>
</dbReference>
<evidence type="ECO:0000256" key="9">
    <source>
        <dbReference type="ARBA" id="ARBA00023306"/>
    </source>
</evidence>
<dbReference type="InterPro" id="IPR036420">
    <property type="entry name" value="BRCT_dom_sf"/>
</dbReference>
<dbReference type="GO" id="GO:0016605">
    <property type="term" value="C:PML body"/>
    <property type="evidence" value="ECO:0007669"/>
    <property type="project" value="UniProtKB-SubCell"/>
</dbReference>
<dbReference type="Pfam" id="PF16508">
    <property type="entry name" value="NIBRIN_BRCT_II"/>
    <property type="match status" value="1"/>
</dbReference>
<dbReference type="SUPFAM" id="SSF46689">
    <property type="entry name" value="Homeodomain-like"/>
    <property type="match status" value="1"/>
</dbReference>
<dbReference type="InterPro" id="IPR032429">
    <property type="entry name" value="Nibrin_BRCT2"/>
</dbReference>
<comment type="similarity">
    <text evidence="10">Belongs to the Nibrin family.</text>
</comment>
<evidence type="ECO:0000256" key="1">
    <source>
        <dbReference type="ARBA" id="ARBA00004286"/>
    </source>
</evidence>
<dbReference type="SUPFAM" id="SSF49879">
    <property type="entry name" value="SMAD/FHA domain"/>
    <property type="match status" value="1"/>
</dbReference>
<dbReference type="Gene3D" id="3.40.50.10980">
    <property type="entry name" value="Nibrin, BRCT2 domain"/>
    <property type="match status" value="1"/>
</dbReference>
<dbReference type="CDD" id="cd17741">
    <property type="entry name" value="BRCT_nibrin"/>
    <property type="match status" value="1"/>
</dbReference>
<dbReference type="GO" id="GO:0015074">
    <property type="term" value="P:DNA integration"/>
    <property type="evidence" value="ECO:0007669"/>
    <property type="project" value="InterPro"/>
</dbReference>
<organism evidence="13 14">
    <name type="scientific">Araneus ventricosus</name>
    <name type="common">Orbweaver spider</name>
    <name type="synonym">Epeira ventricosa</name>
    <dbReference type="NCBI Taxonomy" id="182803"/>
    <lineage>
        <taxon>Eukaryota</taxon>
        <taxon>Metazoa</taxon>
        <taxon>Ecdysozoa</taxon>
        <taxon>Arthropoda</taxon>
        <taxon>Chelicerata</taxon>
        <taxon>Arachnida</taxon>
        <taxon>Araneae</taxon>
        <taxon>Araneomorphae</taxon>
        <taxon>Entelegynae</taxon>
        <taxon>Araneoidea</taxon>
        <taxon>Araneidae</taxon>
        <taxon>Araneus</taxon>
    </lineage>
</organism>
<dbReference type="Pfam" id="PF01498">
    <property type="entry name" value="HTH_Tnp_Tc3_2"/>
    <property type="match status" value="1"/>
</dbReference>
<keyword evidence="9" id="KW-0131">Cell cycle</keyword>
<keyword evidence="4" id="KW-0158">Chromosome</keyword>
<evidence type="ECO:0000256" key="3">
    <source>
        <dbReference type="ARBA" id="ARBA00020013"/>
    </source>
</evidence>
<keyword evidence="5" id="KW-0227">DNA damage</keyword>
<dbReference type="OrthoDB" id="552194at2759"/>
<dbReference type="Pfam" id="PF00533">
    <property type="entry name" value="BRCT"/>
    <property type="match status" value="1"/>
</dbReference>
<feature type="compositionally biased region" description="Basic and acidic residues" evidence="11">
    <location>
        <begin position="427"/>
        <end position="436"/>
    </location>
</feature>
<dbReference type="InterPro" id="IPR009057">
    <property type="entry name" value="Homeodomain-like_sf"/>
</dbReference>
<sequence>MWKLKHTKKEHVENYVFVGEELVVGRKDAALLIANDPSVSRCHAVLFVKHPEGNLSDPTKKSSLFLRDEGSKYGTFKNGVRISSEIELQNNDLVKFGQFESEFRIHNLPLVVTTSCLEVSSKKDLRKTVHFLGGSFISEWQPSCTHLVMTEVKVTVKALCCLVSAKPIVKPEYFQELKQSLKNSASFLSPNQFVPPIGEALIDKDVVSFNINLQRKTIFKDKTFFFLDEKQFKKLHLGIILGGGNASILSTDKITPEILLRDGCSVIEPVQQSQEFGSMLSSVKTILQKKEYRLIPESDIGLSVAYCSTDKFCNPQFNMVETLLSQKMQSQTLTQREVYVPDTQERTARVENKSRNPVSDVFSSLHLSSFQNDPVENIEVSQVPLSAQIKQELDDIFEDPLESRVDGPSKVDDLATTLPIRTSGRLAKQDKKKNTENENPLSTTRPLRGKRTAAHENENLVPNKALKQERDENEKIKDHEPEVSEELGIAQSVISRLWQRFQDDGNVSRCYSTGRPRVTTPNEDRYLAVTAKRNRRSTASDLSRQLSSATGTTVSRQTVYRRLGHIGLYARRPVRCVPLTATDCRLRLAWSREHALWTPQQWSCVMFSDESRFSLQSDSRRTFIWRAPGTRYHQENTTERHRYGGAGWLVWGGIILGSRTDLHVQSVTMTGHIYRDVILEQHVRLFRGAMGAEFLFMDDNAHSSPCKHCRRMPSIGGYHPYGLASILTGLESNRACVGYAWPTNCSPSTSSHLSTGTSEGIA</sequence>
<dbReference type="InterPro" id="IPR001357">
    <property type="entry name" value="BRCT_dom"/>
</dbReference>
<reference evidence="13 14" key="1">
    <citation type="journal article" date="2019" name="Sci. Rep.">
        <title>Orb-weaving spider Araneus ventricosus genome elucidates the spidroin gene catalogue.</title>
        <authorList>
            <person name="Kono N."/>
            <person name="Nakamura H."/>
            <person name="Ohtoshi R."/>
            <person name="Moran D.A.P."/>
            <person name="Shinohara A."/>
            <person name="Yoshida Y."/>
            <person name="Fujiwara M."/>
            <person name="Mori M."/>
            <person name="Tomita M."/>
            <person name="Arakawa K."/>
        </authorList>
    </citation>
    <scope>NUCLEOTIDE SEQUENCE [LARGE SCALE GENOMIC DNA]</scope>
</reference>
<dbReference type="GO" id="GO:0003684">
    <property type="term" value="F:damaged DNA binding"/>
    <property type="evidence" value="ECO:0007669"/>
    <property type="project" value="TreeGrafter"/>
</dbReference>
<dbReference type="PROSITE" id="PS50006">
    <property type="entry name" value="FHA_DOMAIN"/>
    <property type="match status" value="1"/>
</dbReference>
<name>A0A4Y2M6Z0_ARAVE</name>
<dbReference type="FunFam" id="3.40.50.10980:FF:000001">
    <property type="entry name" value="Nibrin"/>
    <property type="match status" value="1"/>
</dbReference>
<dbReference type="InterPro" id="IPR008984">
    <property type="entry name" value="SMAD_FHA_dom_sf"/>
</dbReference>
<evidence type="ECO:0000256" key="2">
    <source>
        <dbReference type="ARBA" id="ARBA00004322"/>
    </source>
</evidence>
<dbReference type="InterPro" id="IPR000253">
    <property type="entry name" value="FHA_dom"/>
</dbReference>
<dbReference type="PANTHER" id="PTHR12162:SF0">
    <property type="entry name" value="NIBRIN"/>
    <property type="match status" value="1"/>
</dbReference>
<dbReference type="InterPro" id="IPR002492">
    <property type="entry name" value="Transposase_Tc1-like"/>
</dbReference>
<keyword evidence="6" id="KW-0234">DNA repair</keyword>
<evidence type="ECO:0000313" key="13">
    <source>
        <dbReference type="EMBL" id="GBN21407.1"/>
    </source>
</evidence>
<protein>
    <recommendedName>
        <fullName evidence="3">Nibrin</fullName>
    </recommendedName>
</protein>
<accession>A0A4Y2M6Z0</accession>
<dbReference type="GO" id="GO:0007095">
    <property type="term" value="P:mitotic G2 DNA damage checkpoint signaling"/>
    <property type="evidence" value="ECO:0007669"/>
    <property type="project" value="InterPro"/>
</dbReference>
<evidence type="ECO:0000256" key="10">
    <source>
        <dbReference type="ARBA" id="ARBA00044757"/>
    </source>
</evidence>
<dbReference type="GO" id="GO:0005694">
    <property type="term" value="C:chromosome"/>
    <property type="evidence" value="ECO:0007669"/>
    <property type="project" value="UniProtKB-SubCell"/>
</dbReference>
<keyword evidence="8" id="KW-0469">Meiosis</keyword>
<dbReference type="SUPFAM" id="SSF52113">
    <property type="entry name" value="BRCT domain"/>
    <property type="match status" value="1"/>
</dbReference>
<feature type="region of interest" description="Disordered" evidence="11">
    <location>
        <begin position="421"/>
        <end position="459"/>
    </location>
</feature>
<dbReference type="Gene3D" id="2.60.200.20">
    <property type="match status" value="1"/>
</dbReference>
<feature type="domain" description="FHA" evidence="12">
    <location>
        <begin position="22"/>
        <end position="82"/>
    </location>
</feature>
<evidence type="ECO:0000256" key="5">
    <source>
        <dbReference type="ARBA" id="ARBA00022763"/>
    </source>
</evidence>
<comment type="subcellular location">
    <subcellularLocation>
        <location evidence="1">Chromosome</location>
    </subcellularLocation>
    <subcellularLocation>
        <location evidence="2">Nucleus</location>
        <location evidence="2">PML body</location>
    </subcellularLocation>
</comment>
<evidence type="ECO:0000313" key="14">
    <source>
        <dbReference type="Proteomes" id="UP000499080"/>
    </source>
</evidence>
<dbReference type="Gene3D" id="3.30.420.10">
    <property type="entry name" value="Ribonuclease H-like superfamily/Ribonuclease H"/>
    <property type="match status" value="1"/>
</dbReference>
<dbReference type="GO" id="GO:0006313">
    <property type="term" value="P:DNA transposition"/>
    <property type="evidence" value="ECO:0007669"/>
    <property type="project" value="InterPro"/>
</dbReference>
<proteinExistence type="inferred from homology"/>
<dbReference type="Gene3D" id="3.40.50.10190">
    <property type="entry name" value="BRCT domain"/>
    <property type="match status" value="1"/>
</dbReference>
<evidence type="ECO:0000256" key="8">
    <source>
        <dbReference type="ARBA" id="ARBA00023254"/>
    </source>
</evidence>
<dbReference type="GO" id="GO:0051321">
    <property type="term" value="P:meiotic cell cycle"/>
    <property type="evidence" value="ECO:0007669"/>
    <property type="project" value="UniProtKB-KW"/>
</dbReference>
<evidence type="ECO:0000256" key="4">
    <source>
        <dbReference type="ARBA" id="ARBA00022454"/>
    </source>
</evidence>
<dbReference type="InterPro" id="IPR040227">
    <property type="entry name" value="Nibrin-rel"/>
</dbReference>
<dbReference type="InterPro" id="IPR043014">
    <property type="entry name" value="Nibrin_BRCT2_sf"/>
</dbReference>
<keyword evidence="14" id="KW-1185">Reference proteome</keyword>
<dbReference type="GO" id="GO:0000724">
    <property type="term" value="P:double-strand break repair via homologous recombination"/>
    <property type="evidence" value="ECO:0007669"/>
    <property type="project" value="TreeGrafter"/>
</dbReference>
<dbReference type="CDD" id="cd22667">
    <property type="entry name" value="FHA_NBN"/>
    <property type="match status" value="1"/>
</dbReference>
<comment type="caution">
    <text evidence="13">The sequence shown here is derived from an EMBL/GenBank/DDBJ whole genome shotgun (WGS) entry which is preliminary data.</text>
</comment>
<dbReference type="AlphaFoldDB" id="A0A4Y2M6Z0"/>
<dbReference type="Pfam" id="PF00498">
    <property type="entry name" value="FHA"/>
    <property type="match status" value="1"/>
</dbReference>
<evidence type="ECO:0000256" key="11">
    <source>
        <dbReference type="SAM" id="MobiDB-lite"/>
    </source>
</evidence>
<evidence type="ECO:0000259" key="12">
    <source>
        <dbReference type="PROSITE" id="PS50006"/>
    </source>
</evidence>
<gene>
    <name evidence="13" type="primary">NBN_1</name>
    <name evidence="13" type="ORF">AVEN_246367_1</name>
</gene>
<evidence type="ECO:0000256" key="6">
    <source>
        <dbReference type="ARBA" id="ARBA00023204"/>
    </source>
</evidence>
<keyword evidence="7" id="KW-0539">Nucleus</keyword>
<dbReference type="FunFam" id="2.60.200.20:FF:000017">
    <property type="entry name" value="Nibrin"/>
    <property type="match status" value="1"/>
</dbReference>
<dbReference type="InterPro" id="IPR036397">
    <property type="entry name" value="RNaseH_sf"/>
</dbReference>
<evidence type="ECO:0000256" key="7">
    <source>
        <dbReference type="ARBA" id="ARBA00023242"/>
    </source>
</evidence>
<dbReference type="Proteomes" id="UP000499080">
    <property type="component" value="Unassembled WGS sequence"/>
</dbReference>
<dbReference type="PANTHER" id="PTHR12162">
    <property type="entry name" value="NIBRIN-RELATED"/>
    <property type="match status" value="1"/>
</dbReference>
<dbReference type="EMBL" id="BGPR01006729">
    <property type="protein sequence ID" value="GBN21407.1"/>
    <property type="molecule type" value="Genomic_DNA"/>
</dbReference>
<dbReference type="GO" id="GO:0030870">
    <property type="term" value="C:Mre11 complex"/>
    <property type="evidence" value="ECO:0007669"/>
    <property type="project" value="InterPro"/>
</dbReference>